<gene>
    <name evidence="3" type="ORF">PFX98_02370</name>
</gene>
<sequence>MKRTLIALILAPLAAASWASNQEANALRAECAAKYSPVAEATASNEYQFVYKKGDYRGEKHNGKVVGCSDSQYNTYLASADPARVMSANPTAAGRPNIKPNIKPNLAAEAAKNGK</sequence>
<evidence type="ECO:0000313" key="4">
    <source>
        <dbReference type="Proteomes" id="UP001177769"/>
    </source>
</evidence>
<dbReference type="EMBL" id="CP116346">
    <property type="protein sequence ID" value="WIT12473.1"/>
    <property type="molecule type" value="Genomic_DNA"/>
</dbReference>
<feature type="chain" id="PRO_5041634801" evidence="2">
    <location>
        <begin position="20"/>
        <end position="115"/>
    </location>
</feature>
<keyword evidence="4" id="KW-1185">Reference proteome</keyword>
<dbReference type="RefSeq" id="WP_285233571.1">
    <property type="nucleotide sequence ID" value="NZ_CP116346.1"/>
</dbReference>
<dbReference type="Proteomes" id="UP001177769">
    <property type="component" value="Chromosome"/>
</dbReference>
<evidence type="ECO:0000256" key="2">
    <source>
        <dbReference type="SAM" id="SignalP"/>
    </source>
</evidence>
<feature type="region of interest" description="Disordered" evidence="1">
    <location>
        <begin position="91"/>
        <end position="115"/>
    </location>
</feature>
<protein>
    <submittedName>
        <fullName evidence="3">Uncharacterized protein</fullName>
    </submittedName>
</protein>
<organism evidence="3 4">
    <name type="scientific">Paucibacter sediminis</name>
    <dbReference type="NCBI Taxonomy" id="3019553"/>
    <lineage>
        <taxon>Bacteria</taxon>
        <taxon>Pseudomonadati</taxon>
        <taxon>Pseudomonadota</taxon>
        <taxon>Betaproteobacteria</taxon>
        <taxon>Burkholderiales</taxon>
        <taxon>Sphaerotilaceae</taxon>
        <taxon>Roseateles</taxon>
    </lineage>
</organism>
<feature type="signal peptide" evidence="2">
    <location>
        <begin position="1"/>
        <end position="19"/>
    </location>
</feature>
<evidence type="ECO:0000313" key="3">
    <source>
        <dbReference type="EMBL" id="WIT12473.1"/>
    </source>
</evidence>
<dbReference type="AlphaFoldDB" id="A0AA95SLQ8"/>
<accession>A0AA95SLQ8</accession>
<proteinExistence type="predicted"/>
<name>A0AA95SLQ8_9BURK</name>
<keyword evidence="2" id="KW-0732">Signal</keyword>
<dbReference type="KEGG" id="pais:PFX98_02370"/>
<evidence type="ECO:0000256" key="1">
    <source>
        <dbReference type="SAM" id="MobiDB-lite"/>
    </source>
</evidence>
<reference evidence="3" key="1">
    <citation type="submission" date="2023-01" db="EMBL/GenBank/DDBJ databases">
        <title>Whole genome sequence of Paucibacter sp. S2-9 isolated from pond sediment.</title>
        <authorList>
            <person name="Jung J.Y."/>
        </authorList>
    </citation>
    <scope>NUCLEOTIDE SEQUENCE</scope>
    <source>
        <strain evidence="3">S2-9</strain>
    </source>
</reference>